<evidence type="ECO:0000259" key="3">
    <source>
        <dbReference type="Pfam" id="PF02517"/>
    </source>
</evidence>
<dbReference type="EMBL" id="MLAW01000006">
    <property type="protein sequence ID" value="OJJ26508.1"/>
    <property type="molecule type" value="Genomic_DNA"/>
</dbReference>
<dbReference type="GO" id="GO:0004175">
    <property type="term" value="F:endopeptidase activity"/>
    <property type="evidence" value="ECO:0007669"/>
    <property type="project" value="UniProtKB-ARBA"/>
</dbReference>
<dbReference type="PANTHER" id="PTHR43592">
    <property type="entry name" value="CAAX AMINO TERMINAL PROTEASE"/>
    <property type="match status" value="1"/>
</dbReference>
<feature type="domain" description="CAAX prenyl protease 2/Lysostaphin resistance protein A-like" evidence="3">
    <location>
        <begin position="415"/>
        <end position="500"/>
    </location>
</feature>
<dbReference type="Pfam" id="PF02517">
    <property type="entry name" value="Rce1-like"/>
    <property type="match status" value="1"/>
</dbReference>
<keyword evidence="1" id="KW-0175">Coiled coil</keyword>
<dbReference type="InterPro" id="IPR003675">
    <property type="entry name" value="Rce1/LyrA-like_dom"/>
</dbReference>
<protein>
    <recommendedName>
        <fullName evidence="3">CAAX prenyl protease 2/Lysostaphin resistance protein A-like domain-containing protein</fullName>
    </recommendedName>
</protein>
<keyword evidence="2" id="KW-0472">Membrane</keyword>
<feature type="transmembrane region" description="Helical" evidence="2">
    <location>
        <begin position="327"/>
        <end position="348"/>
    </location>
</feature>
<keyword evidence="2" id="KW-1133">Transmembrane helix</keyword>
<sequence>MTSEKQPLTIKRIGLLFLTAIALSLITLFLYNSWSQPQFQGQLELYQTNLLLNSSVWKGENLTPQAQGVLRQTLIGVEPVSTAIAQYEDAQKDSQNHLEKTQQQLTELNQQPVANPTQETLLKQAIASTQESLEKINLNLGLLKTQADRVPEALQLWQKLADAPQSFTGDTAQALIGLWEEPPQILSDAPLMLDLELSGWFRYQALSQLYEIQGDALALRELESQQQEIAFQGIRKLLIVAGVQSVGIFLGTALLVLVVLQWIIQRKESWLSQNQGVSEVPWNWDTILLVLVAGFFFIGQLISPVIFREFLSLFSFTRGSGVRADAIIILMSYLVSSAGALGILYVAVNPFKPLPQNWFKFEVKTSGIVWGIGGFLVAIPVVLLVSLINQILWQGQGGSNPILPLALQGNDWVAIACFAFTASVAAPVFEEIMFRGFLLPSLTRYVPAWLAITLSGFVFAIAHLSLSEIIPLATLGIIMGIVYSRSGNLLAPILLHSLWNGNTLLSLFLLGSSLS</sequence>
<keyword evidence="2" id="KW-0812">Transmembrane</keyword>
<dbReference type="STRING" id="1925591.BI308_05275"/>
<dbReference type="PANTHER" id="PTHR43592:SF15">
    <property type="entry name" value="CAAX AMINO TERMINAL PROTEASE FAMILY PROTEIN"/>
    <property type="match status" value="1"/>
</dbReference>
<proteinExistence type="predicted"/>
<evidence type="ECO:0000256" key="2">
    <source>
        <dbReference type="SAM" id="Phobius"/>
    </source>
</evidence>
<feature type="transmembrane region" description="Helical" evidence="2">
    <location>
        <begin position="12"/>
        <end position="31"/>
    </location>
</feature>
<dbReference type="Proteomes" id="UP000183940">
    <property type="component" value="Unassembled WGS sequence"/>
</dbReference>
<name>A0A1L9QV08_9CYAN</name>
<feature type="coiled-coil region" evidence="1">
    <location>
        <begin position="84"/>
        <end position="111"/>
    </location>
</feature>
<evidence type="ECO:0000256" key="1">
    <source>
        <dbReference type="SAM" id="Coils"/>
    </source>
</evidence>
<accession>A0A1L9QV08</accession>
<feature type="transmembrane region" description="Helical" evidence="2">
    <location>
        <begin position="284"/>
        <end position="307"/>
    </location>
</feature>
<feature type="transmembrane region" description="Helical" evidence="2">
    <location>
        <begin position="237"/>
        <end position="264"/>
    </location>
</feature>
<dbReference type="GO" id="GO:0080120">
    <property type="term" value="P:CAAX-box protein maturation"/>
    <property type="evidence" value="ECO:0007669"/>
    <property type="project" value="UniProtKB-ARBA"/>
</dbReference>
<keyword evidence="5" id="KW-1185">Reference proteome</keyword>
<evidence type="ECO:0000313" key="4">
    <source>
        <dbReference type="EMBL" id="OJJ26508.1"/>
    </source>
</evidence>
<reference evidence="4" key="1">
    <citation type="submission" date="2016-10" db="EMBL/GenBank/DDBJ databases">
        <title>CRISPR-Cas defence system in Roseofilum reptotaenium: evidence of a bacteriophage-cyanobacterium arms race in the coral black band disease.</title>
        <authorList>
            <person name="Buerger P."/>
            <person name="Wood-Charlson E.M."/>
            <person name="Weynberg K.D."/>
            <person name="Willis B."/>
            <person name="Van Oppen M.J."/>
        </authorList>
    </citation>
    <scope>NUCLEOTIDE SEQUENCE [LARGE SCALE GENOMIC DNA]</scope>
    <source>
        <strain evidence="4">AO1-A</strain>
    </source>
</reference>
<gene>
    <name evidence="4" type="ORF">BI308_05275</name>
</gene>
<comment type="caution">
    <text evidence="4">The sequence shown here is derived from an EMBL/GenBank/DDBJ whole genome shotgun (WGS) entry which is preliminary data.</text>
</comment>
<feature type="transmembrane region" description="Helical" evidence="2">
    <location>
        <begin position="368"/>
        <end position="392"/>
    </location>
</feature>
<dbReference type="AlphaFoldDB" id="A0A1L9QV08"/>
<organism evidence="4 5">
    <name type="scientific">Roseofilum reptotaenium AO1-A</name>
    <dbReference type="NCBI Taxonomy" id="1925591"/>
    <lineage>
        <taxon>Bacteria</taxon>
        <taxon>Bacillati</taxon>
        <taxon>Cyanobacteriota</taxon>
        <taxon>Cyanophyceae</taxon>
        <taxon>Desertifilales</taxon>
        <taxon>Desertifilaceae</taxon>
        <taxon>Roseofilum</taxon>
    </lineage>
</organism>
<feature type="transmembrane region" description="Helical" evidence="2">
    <location>
        <begin position="449"/>
        <end position="482"/>
    </location>
</feature>
<feature type="transmembrane region" description="Helical" evidence="2">
    <location>
        <begin position="412"/>
        <end position="429"/>
    </location>
</feature>
<evidence type="ECO:0000313" key="5">
    <source>
        <dbReference type="Proteomes" id="UP000183940"/>
    </source>
</evidence>